<proteinExistence type="predicted"/>
<keyword evidence="1" id="KW-1133">Transmembrane helix</keyword>
<accession>A0A6J4L2W0</accession>
<feature type="transmembrane region" description="Helical" evidence="1">
    <location>
        <begin position="30"/>
        <end position="48"/>
    </location>
</feature>
<evidence type="ECO:0000256" key="1">
    <source>
        <dbReference type="SAM" id="Phobius"/>
    </source>
</evidence>
<name>A0A6J4L2W0_9SPHI</name>
<evidence type="ECO:0000313" key="2">
    <source>
        <dbReference type="EMBL" id="CAA9317853.1"/>
    </source>
</evidence>
<protein>
    <submittedName>
        <fullName evidence="2">Uncharacterized protein</fullName>
    </submittedName>
</protein>
<gene>
    <name evidence="2" type="ORF">AVDCRST_MAG56-6793</name>
</gene>
<sequence>MFRGLLQFFLLNKLLGGGRGDGDGRPGRRGGLGCFGFILLLVVVYFVYQYFFNV</sequence>
<reference evidence="2" key="1">
    <citation type="submission" date="2020-02" db="EMBL/GenBank/DDBJ databases">
        <authorList>
            <person name="Meier V. D."/>
        </authorList>
    </citation>
    <scope>NUCLEOTIDE SEQUENCE</scope>
    <source>
        <strain evidence="2">AVDCRST_MAG56</strain>
    </source>
</reference>
<dbReference type="EMBL" id="CADCTQ010000558">
    <property type="protein sequence ID" value="CAA9317853.1"/>
    <property type="molecule type" value="Genomic_DNA"/>
</dbReference>
<keyword evidence="1" id="KW-0812">Transmembrane</keyword>
<organism evidence="2">
    <name type="scientific">uncultured Cytophagales bacterium</name>
    <dbReference type="NCBI Taxonomy" id="158755"/>
    <lineage>
        <taxon>Bacteria</taxon>
        <taxon>Pseudomonadati</taxon>
        <taxon>Bacteroidota</taxon>
        <taxon>Sphingobacteriia</taxon>
        <taxon>Sphingobacteriales</taxon>
        <taxon>environmental samples</taxon>
    </lineage>
</organism>
<dbReference type="AlphaFoldDB" id="A0A6J4L2W0"/>
<keyword evidence="1" id="KW-0472">Membrane</keyword>